<evidence type="ECO:0000256" key="5">
    <source>
        <dbReference type="ARBA" id="ARBA00023125"/>
    </source>
</evidence>
<dbReference type="STRING" id="4955.A0A1G4ML76"/>
<organism evidence="10 11">
    <name type="scientific">Lachancea fermentati</name>
    <name type="common">Zygosaccharomyces fermentati</name>
    <dbReference type="NCBI Taxonomy" id="4955"/>
    <lineage>
        <taxon>Eukaryota</taxon>
        <taxon>Fungi</taxon>
        <taxon>Dikarya</taxon>
        <taxon>Ascomycota</taxon>
        <taxon>Saccharomycotina</taxon>
        <taxon>Saccharomycetes</taxon>
        <taxon>Saccharomycetales</taxon>
        <taxon>Saccharomycetaceae</taxon>
        <taxon>Lachancea</taxon>
    </lineage>
</organism>
<name>A0A1G4ML76_LACFM</name>
<evidence type="ECO:0000256" key="1">
    <source>
        <dbReference type="ARBA" id="ARBA00004123"/>
    </source>
</evidence>
<feature type="domain" description="DNA polymerase alpha/delta/epsilon subunit B" evidence="9">
    <location>
        <begin position="418"/>
        <end position="675"/>
    </location>
</feature>
<dbReference type="OMA" id="PEDGAWF"/>
<reference evidence="10 11" key="1">
    <citation type="submission" date="2016-03" db="EMBL/GenBank/DDBJ databases">
        <authorList>
            <person name="Devillers H."/>
        </authorList>
    </citation>
    <scope>NUCLEOTIDE SEQUENCE [LARGE SCALE GENOMIC DNA]</scope>
    <source>
        <strain evidence="10">CBS 6772</strain>
    </source>
</reference>
<dbReference type="GO" id="GO:0006261">
    <property type="term" value="P:DNA-templated DNA replication"/>
    <property type="evidence" value="ECO:0007669"/>
    <property type="project" value="InterPro"/>
</dbReference>
<comment type="subcellular location">
    <subcellularLocation>
        <location evidence="1">Nucleus</location>
    </subcellularLocation>
</comment>
<sequence>MDQGVVLPVKIQPGLLRPLAYRVLSKKYGLNIKSDGLVTLADYVGRRFGMNWKKDGDTLKFLEELALVWKQQERGLFVDKTGVEEVIGEIKERHKISDAVKTTSPIDGKHHINTLEGFLKDNRRSNDEQAFPGEEPLQSATPTDVVASDTTDNQALLNNNLEMDAMDVEDNKLHETVDELNWQDYFKVLNAFTQQHFRYDHTNKQYECIATIQNFNHKKTDGIETLLPDAQASVSMFPNRYHILRDRVMRNEMFRESDSFNPLSSTVNLEQQLVQSAGDSFQQISLTQIKNLLGRNGKNFLLLGLMKKNSKGNWSLEDPSGDVELEISQAIPNKGTYFVPGCILLVEGIYYSAGHKFHVTSIAHPPGERREATLDAIGNVDFLGIHQLSKTNYVSRLDKNLKIRLHFLEKELTDHKIVVLGGDIFLDQLVTLEALRKVFQRLESDPPIVLVFQGSFSSIPVYPLMSSKNISATTSYKNSFDSLASLLANFPALINYSTLIFVPGVNDPWGSLVNLGTAGTWPQKPVPLRFTQRINRVCKKVVWGSNPTRIAYLSQEIVIVRDDVNGRFKRHNIVFPANEETDEEEGEYSIATQPNLISELDDEYKSINQLVKSQEQLPLRIQESRKIVKTILDQGHLSPFDTSIRPIIWNLDDTLQLSPIPSTLFLSDTTAPEFDVTYNGCKTLNTGKFLHKRKARFLEFIPSLKKASQEEVHF</sequence>
<evidence type="ECO:0000313" key="11">
    <source>
        <dbReference type="Proteomes" id="UP000190831"/>
    </source>
</evidence>
<comment type="similarity">
    <text evidence="2">Belongs to the DNA polymerase epsilon subunit B family.</text>
</comment>
<keyword evidence="6" id="KW-0539">Nucleus</keyword>
<dbReference type="Proteomes" id="UP000190831">
    <property type="component" value="Chromosome H"/>
</dbReference>
<dbReference type="GO" id="GO:0008622">
    <property type="term" value="C:epsilon DNA polymerase complex"/>
    <property type="evidence" value="ECO:0007669"/>
    <property type="project" value="InterPro"/>
</dbReference>
<keyword evidence="4" id="KW-0235">DNA replication</keyword>
<keyword evidence="5" id="KW-0238">DNA-binding</keyword>
<dbReference type="PANTHER" id="PTHR12708">
    <property type="entry name" value="DNA POLYMERASE EPSILON SUBUNIT B"/>
    <property type="match status" value="1"/>
</dbReference>
<protein>
    <recommendedName>
        <fullName evidence="3">DNA polymerase epsilon subunit B</fullName>
    </recommendedName>
    <alternativeName>
        <fullName evidence="7">DNA polymerase II subunit 2</fullName>
    </alternativeName>
</protein>
<evidence type="ECO:0000313" key="10">
    <source>
        <dbReference type="EMBL" id="SCW04605.1"/>
    </source>
</evidence>
<feature type="region of interest" description="Disordered" evidence="8">
    <location>
        <begin position="125"/>
        <end position="146"/>
    </location>
</feature>
<evidence type="ECO:0000256" key="4">
    <source>
        <dbReference type="ARBA" id="ARBA00022705"/>
    </source>
</evidence>
<evidence type="ECO:0000256" key="2">
    <source>
        <dbReference type="ARBA" id="ARBA00009560"/>
    </source>
</evidence>
<evidence type="ECO:0000259" key="9">
    <source>
        <dbReference type="Pfam" id="PF04042"/>
    </source>
</evidence>
<gene>
    <name evidence="10" type="ORF">LAFE_0H17238G</name>
</gene>
<evidence type="ECO:0000256" key="8">
    <source>
        <dbReference type="SAM" id="MobiDB-lite"/>
    </source>
</evidence>
<dbReference type="InterPro" id="IPR007185">
    <property type="entry name" value="DNA_pol_a/d/e_bsu"/>
</dbReference>
<evidence type="ECO:0000256" key="7">
    <source>
        <dbReference type="ARBA" id="ARBA00032930"/>
    </source>
</evidence>
<dbReference type="AlphaFoldDB" id="A0A1G4ML76"/>
<dbReference type="OrthoDB" id="10254730at2759"/>
<proteinExistence type="inferred from homology"/>
<dbReference type="PANTHER" id="PTHR12708:SF0">
    <property type="entry name" value="DNA POLYMERASE EPSILON SUBUNIT 2"/>
    <property type="match status" value="1"/>
</dbReference>
<accession>A0A1G4ML76</accession>
<dbReference type="EMBL" id="LT598491">
    <property type="protein sequence ID" value="SCW04605.1"/>
    <property type="molecule type" value="Genomic_DNA"/>
</dbReference>
<evidence type="ECO:0000256" key="6">
    <source>
        <dbReference type="ARBA" id="ARBA00023242"/>
    </source>
</evidence>
<evidence type="ECO:0000256" key="3">
    <source>
        <dbReference type="ARBA" id="ARBA00016011"/>
    </source>
</evidence>
<dbReference type="GO" id="GO:0042276">
    <property type="term" value="P:error-prone translesion synthesis"/>
    <property type="evidence" value="ECO:0007669"/>
    <property type="project" value="TreeGrafter"/>
</dbReference>
<dbReference type="GO" id="GO:0003677">
    <property type="term" value="F:DNA binding"/>
    <property type="evidence" value="ECO:0007669"/>
    <property type="project" value="UniProtKB-KW"/>
</dbReference>
<dbReference type="Pfam" id="PF04042">
    <property type="entry name" value="DNA_pol_E_B"/>
    <property type="match status" value="1"/>
</dbReference>
<keyword evidence="11" id="KW-1185">Reference proteome</keyword>
<dbReference type="InterPro" id="IPR016266">
    <property type="entry name" value="POLE2"/>
</dbReference>